<evidence type="ECO:0000313" key="2">
    <source>
        <dbReference type="EMBL" id="KAL2063939.1"/>
    </source>
</evidence>
<reference evidence="2 3" key="1">
    <citation type="journal article" date="2024" name="Commun. Biol.">
        <title>Comparative genomic analysis of thermophilic fungi reveals convergent evolutionary adaptations and gene losses.</title>
        <authorList>
            <person name="Steindorff A.S."/>
            <person name="Aguilar-Pontes M.V."/>
            <person name="Robinson A.J."/>
            <person name="Andreopoulos B."/>
            <person name="LaButti K."/>
            <person name="Kuo A."/>
            <person name="Mondo S."/>
            <person name="Riley R."/>
            <person name="Otillar R."/>
            <person name="Haridas S."/>
            <person name="Lipzen A."/>
            <person name="Grimwood J."/>
            <person name="Schmutz J."/>
            <person name="Clum A."/>
            <person name="Reid I.D."/>
            <person name="Moisan M.C."/>
            <person name="Butler G."/>
            <person name="Nguyen T.T.M."/>
            <person name="Dewar K."/>
            <person name="Conant G."/>
            <person name="Drula E."/>
            <person name="Henrissat B."/>
            <person name="Hansel C."/>
            <person name="Singer S."/>
            <person name="Hutchinson M.I."/>
            <person name="de Vries R.P."/>
            <person name="Natvig D.O."/>
            <person name="Powell A.J."/>
            <person name="Tsang A."/>
            <person name="Grigoriev I.V."/>
        </authorList>
    </citation>
    <scope>NUCLEOTIDE SEQUENCE [LARGE SCALE GENOMIC DNA]</scope>
    <source>
        <strain evidence="2 3">CBS 494.80</strain>
    </source>
</reference>
<evidence type="ECO:0000313" key="3">
    <source>
        <dbReference type="Proteomes" id="UP001595075"/>
    </source>
</evidence>
<keyword evidence="3" id="KW-1185">Reference proteome</keyword>
<sequence length="104" mass="11324">MKYTTSLLSTTLFFIFMLSSPVESKIGELCHDSSSNYGTCQPPTWCRSHAGKTSVTGPLSGLCPNDAGQKTECCFKPECAPEHSGWFCDYQGGRENCRDGVWGG</sequence>
<proteinExistence type="predicted"/>
<organism evidence="2 3">
    <name type="scientific">Oculimacula yallundae</name>
    <dbReference type="NCBI Taxonomy" id="86028"/>
    <lineage>
        <taxon>Eukaryota</taxon>
        <taxon>Fungi</taxon>
        <taxon>Dikarya</taxon>
        <taxon>Ascomycota</taxon>
        <taxon>Pezizomycotina</taxon>
        <taxon>Leotiomycetes</taxon>
        <taxon>Helotiales</taxon>
        <taxon>Ploettnerulaceae</taxon>
        <taxon>Oculimacula</taxon>
    </lineage>
</organism>
<feature type="chain" id="PRO_5045831548" evidence="1">
    <location>
        <begin position="25"/>
        <end position="104"/>
    </location>
</feature>
<gene>
    <name evidence="2" type="ORF">VTL71DRAFT_4433</name>
</gene>
<name>A0ABR4C208_9HELO</name>
<feature type="signal peptide" evidence="1">
    <location>
        <begin position="1"/>
        <end position="24"/>
    </location>
</feature>
<dbReference type="EMBL" id="JAZHXI010000014">
    <property type="protein sequence ID" value="KAL2063939.1"/>
    <property type="molecule type" value="Genomic_DNA"/>
</dbReference>
<keyword evidence="1" id="KW-0732">Signal</keyword>
<protein>
    <submittedName>
        <fullName evidence="2">Uncharacterized protein</fullName>
    </submittedName>
</protein>
<comment type="caution">
    <text evidence="2">The sequence shown here is derived from an EMBL/GenBank/DDBJ whole genome shotgun (WGS) entry which is preliminary data.</text>
</comment>
<dbReference type="Proteomes" id="UP001595075">
    <property type="component" value="Unassembled WGS sequence"/>
</dbReference>
<evidence type="ECO:0000256" key="1">
    <source>
        <dbReference type="SAM" id="SignalP"/>
    </source>
</evidence>
<accession>A0ABR4C208</accession>